<dbReference type="PROSITE" id="PS50196">
    <property type="entry name" value="RANBD1"/>
    <property type="match status" value="1"/>
</dbReference>
<evidence type="ECO:0000256" key="2">
    <source>
        <dbReference type="ARBA" id="ARBA00004620"/>
    </source>
</evidence>
<evidence type="ECO:0000256" key="10">
    <source>
        <dbReference type="ARBA" id="ARBA00022990"/>
    </source>
</evidence>
<evidence type="ECO:0000256" key="20">
    <source>
        <dbReference type="SAM" id="MobiDB-lite"/>
    </source>
</evidence>
<feature type="region of interest" description="Disordered" evidence="20">
    <location>
        <begin position="1"/>
        <end position="23"/>
    </location>
</feature>
<dbReference type="SMART" id="SM00160">
    <property type="entry name" value="RanBD"/>
    <property type="match status" value="1"/>
</dbReference>
<feature type="domain" description="RanBD1" evidence="21">
    <location>
        <begin position="340"/>
        <end position="460"/>
    </location>
</feature>
<dbReference type="Pfam" id="PF00638">
    <property type="entry name" value="Ran_BP1"/>
    <property type="match status" value="1"/>
</dbReference>
<dbReference type="RefSeq" id="XP_007953827.1">
    <property type="nucleotide sequence ID" value="XM_007955636.1"/>
</dbReference>
<keyword evidence="9" id="KW-0653">Protein transport</keyword>
<dbReference type="FunFam" id="2.30.29.30:FF:000179">
    <property type="entry name" value="Nuclear pore complex protein Nup50"/>
    <property type="match status" value="1"/>
</dbReference>
<keyword evidence="14" id="KW-0539">Nucleus</keyword>
<evidence type="ECO:0000256" key="16">
    <source>
        <dbReference type="ARBA" id="ARBA00069163"/>
    </source>
</evidence>
<sequence>MAKRIAEKELTDRNWDQEDEAEEVGTFSVASEEVLKNRAIKKAKRRNVGFESDSGGAFKGFKGLVAPSGGGGFSGFGNGAAGKPLGLSNGSSVTGAPAFTSTRTAAETKATSGSLTANGPTSSVEKRSSNPKTNGSSQQPSPGCPASATCRGNAYHKQLAALNCSVRDWIVKHVNTNALCDLTPIFRDYERYLATIEQQHGGGAGNSGSETDKMLVETQSPSLFGSTKLQPESPFLFHGNKTETSSEKKTDPSAAPGAASASFNFGKKVDSAVLGSLSSGPLTGFSFSPGNASLFGKDIPQNKPAASPLTTKTPESQAEGGSSECKGGEEEAADEPPRVVVTEVKEEDAFYSKKCKLFYKKDNEFKEKGVGTLHLKPTANQKTQLLVRADTNLGNILLNVLVPPSMPCTRTGKNNVLIVCVPNPPIDEKNAATPVPMLIRVKASEDADELHRILLERKDA</sequence>
<reference evidence="23" key="1">
    <citation type="submission" date="2025-08" db="UniProtKB">
        <authorList>
            <consortium name="RefSeq"/>
        </authorList>
    </citation>
    <scope>IDENTIFICATION</scope>
</reference>
<dbReference type="GeneID" id="103209741"/>
<keyword evidence="5" id="KW-0597">Phosphoprotein</keyword>
<feature type="compositionally biased region" description="Polar residues" evidence="20">
    <location>
        <begin position="102"/>
        <end position="123"/>
    </location>
</feature>
<feature type="region of interest" description="Disordered" evidence="20">
    <location>
        <begin position="102"/>
        <end position="147"/>
    </location>
</feature>
<dbReference type="Proteomes" id="UP000694850">
    <property type="component" value="Unplaced"/>
</dbReference>
<dbReference type="AlphaFoldDB" id="A0A8B7B235"/>
<keyword evidence="11" id="KW-0811">Translocation</keyword>
<evidence type="ECO:0000256" key="13">
    <source>
        <dbReference type="ARBA" id="ARBA00023136"/>
    </source>
</evidence>
<evidence type="ECO:0000313" key="22">
    <source>
        <dbReference type="Proteomes" id="UP000694850"/>
    </source>
</evidence>
<evidence type="ECO:0000256" key="5">
    <source>
        <dbReference type="ARBA" id="ARBA00022553"/>
    </source>
</evidence>
<evidence type="ECO:0000256" key="4">
    <source>
        <dbReference type="ARBA" id="ARBA00022499"/>
    </source>
</evidence>
<keyword evidence="22" id="KW-1185">Reference proteome</keyword>
<keyword evidence="13" id="KW-0472">Membrane</keyword>
<feature type="region of interest" description="Disordered" evidence="20">
    <location>
        <begin position="224"/>
        <end position="261"/>
    </location>
</feature>
<evidence type="ECO:0000256" key="17">
    <source>
        <dbReference type="ARBA" id="ARBA00079821"/>
    </source>
</evidence>
<keyword evidence="3" id="KW-0813">Transport</keyword>
<dbReference type="InterPro" id="IPR045255">
    <property type="entry name" value="RanBP1-like"/>
</dbReference>
<feature type="compositionally biased region" description="Polar residues" evidence="20">
    <location>
        <begin position="130"/>
        <end position="141"/>
    </location>
</feature>
<evidence type="ECO:0000256" key="8">
    <source>
        <dbReference type="ARBA" id="ARBA00022843"/>
    </source>
</evidence>
<evidence type="ECO:0000256" key="9">
    <source>
        <dbReference type="ARBA" id="ARBA00022927"/>
    </source>
</evidence>
<comment type="subcellular location">
    <subcellularLocation>
        <location evidence="2">Nucleus membrane</location>
        <topology evidence="2">Peripheral membrane protein</topology>
        <orientation evidence="2">Nucleoplasmic side</orientation>
    </subcellularLocation>
    <subcellularLocation>
        <location evidence="1">Nucleus</location>
        <location evidence="1">Nuclear pore complex</location>
    </subcellularLocation>
</comment>
<dbReference type="InterPro" id="IPR011993">
    <property type="entry name" value="PH-like_dom_sf"/>
</dbReference>
<dbReference type="PANTHER" id="PTHR23138:SF141">
    <property type="entry name" value="NUCLEAR PORE COMPLEX PROTEIN NUP50"/>
    <property type="match status" value="1"/>
</dbReference>
<evidence type="ECO:0000256" key="19">
    <source>
        <dbReference type="ARBA" id="ARBA00081812"/>
    </source>
</evidence>
<feature type="compositionally biased region" description="Low complexity" evidence="20">
    <location>
        <begin position="252"/>
        <end position="261"/>
    </location>
</feature>
<feature type="compositionally biased region" description="Basic and acidic residues" evidence="20">
    <location>
        <begin position="240"/>
        <end position="251"/>
    </location>
</feature>
<dbReference type="PANTHER" id="PTHR23138">
    <property type="entry name" value="RAN BINDING PROTEIN"/>
    <property type="match status" value="1"/>
</dbReference>
<evidence type="ECO:0000256" key="15">
    <source>
        <dbReference type="ARBA" id="ARBA00054952"/>
    </source>
</evidence>
<evidence type="ECO:0000256" key="3">
    <source>
        <dbReference type="ARBA" id="ARBA00022448"/>
    </source>
</evidence>
<dbReference type="GO" id="GO:0006606">
    <property type="term" value="P:protein import into nucleus"/>
    <property type="evidence" value="ECO:0007669"/>
    <property type="project" value="TreeGrafter"/>
</dbReference>
<evidence type="ECO:0000256" key="7">
    <source>
        <dbReference type="ARBA" id="ARBA00022816"/>
    </source>
</evidence>
<dbReference type="GO" id="GO:0005643">
    <property type="term" value="C:nuclear pore"/>
    <property type="evidence" value="ECO:0007669"/>
    <property type="project" value="UniProtKB-SubCell"/>
</dbReference>
<dbReference type="Gene3D" id="2.30.29.30">
    <property type="entry name" value="Pleckstrin-homology domain (PH domain)/Phosphotyrosine-binding domain (PTB)"/>
    <property type="match status" value="1"/>
</dbReference>
<keyword evidence="7" id="KW-0509">mRNA transport</keyword>
<accession>A0A8B7B235</accession>
<gene>
    <name evidence="23" type="primary">NUP50</name>
</gene>
<feature type="compositionally biased region" description="Basic and acidic residues" evidence="20">
    <location>
        <begin position="1"/>
        <end position="16"/>
    </location>
</feature>
<dbReference type="SUPFAM" id="SSF50729">
    <property type="entry name" value="PH domain-like"/>
    <property type="match status" value="1"/>
</dbReference>
<evidence type="ECO:0000256" key="6">
    <source>
        <dbReference type="ARBA" id="ARBA00022737"/>
    </source>
</evidence>
<keyword evidence="4" id="KW-1017">Isopeptide bond</keyword>
<evidence type="ECO:0000256" key="18">
    <source>
        <dbReference type="ARBA" id="ARBA00081490"/>
    </source>
</evidence>
<dbReference type="InterPro" id="IPR000156">
    <property type="entry name" value="Ran_bind_dom"/>
</dbReference>
<dbReference type="OrthoDB" id="10062131at2759"/>
<dbReference type="GO" id="GO:0051028">
    <property type="term" value="P:mRNA transport"/>
    <property type="evidence" value="ECO:0007669"/>
    <property type="project" value="UniProtKB-KW"/>
</dbReference>
<keyword evidence="10" id="KW-0007">Acetylation</keyword>
<dbReference type="CDD" id="cd13170">
    <property type="entry name" value="RanBD_NUP50"/>
    <property type="match status" value="1"/>
</dbReference>
<keyword evidence="6" id="KW-0677">Repeat</keyword>
<dbReference type="CTD" id="10762"/>
<feature type="region of interest" description="Disordered" evidence="20">
    <location>
        <begin position="296"/>
        <end position="337"/>
    </location>
</feature>
<evidence type="ECO:0000256" key="14">
    <source>
        <dbReference type="ARBA" id="ARBA00023242"/>
    </source>
</evidence>
<evidence type="ECO:0000256" key="11">
    <source>
        <dbReference type="ARBA" id="ARBA00023010"/>
    </source>
</evidence>
<dbReference type="GO" id="GO:0031965">
    <property type="term" value="C:nuclear membrane"/>
    <property type="evidence" value="ECO:0007669"/>
    <property type="project" value="UniProtKB-SubCell"/>
</dbReference>
<protein>
    <recommendedName>
        <fullName evidence="16">Nuclear pore complex protein Nup50</fullName>
    </recommendedName>
    <alternativeName>
        <fullName evidence="17">50 kDa nucleoporin</fullName>
    </alternativeName>
    <alternativeName>
        <fullName evidence="18">Nuclear pore-associated protein 60 kDa-like</fullName>
    </alternativeName>
    <alternativeName>
        <fullName evidence="19">Nucleoporin Nup50</fullName>
    </alternativeName>
</protein>
<keyword evidence="12" id="KW-0906">Nuclear pore complex</keyword>
<name>A0A8B7B235_ORYAF</name>
<comment type="function">
    <text evidence="15">Component of the nuclear pore complex that has a direct role in nuclear protein import. Actively displaces NLSs from importin-alpha, and facilitates disassembly of the importin-alpha:beta-cargo complex and importin recycling. Interacts with regulatory proteins of cell cycle progression including CDKN1B. This interaction is required for correct intracellular transport and degradation of CDKN1B.</text>
</comment>
<evidence type="ECO:0000313" key="23">
    <source>
        <dbReference type="RefSeq" id="XP_007953827.1"/>
    </source>
</evidence>
<evidence type="ECO:0000256" key="12">
    <source>
        <dbReference type="ARBA" id="ARBA00023132"/>
    </source>
</evidence>
<proteinExistence type="predicted"/>
<keyword evidence="8" id="KW-0832">Ubl conjugation</keyword>
<dbReference type="Pfam" id="PF08911">
    <property type="entry name" value="NUP50"/>
    <property type="match status" value="1"/>
</dbReference>
<evidence type="ECO:0000256" key="1">
    <source>
        <dbReference type="ARBA" id="ARBA00004567"/>
    </source>
</evidence>
<dbReference type="InterPro" id="IPR015007">
    <property type="entry name" value="NUP2/50/61"/>
</dbReference>
<organism evidence="22 23">
    <name type="scientific">Orycteropus afer afer</name>
    <dbReference type="NCBI Taxonomy" id="1230840"/>
    <lineage>
        <taxon>Eukaryota</taxon>
        <taxon>Metazoa</taxon>
        <taxon>Chordata</taxon>
        <taxon>Craniata</taxon>
        <taxon>Vertebrata</taxon>
        <taxon>Euteleostomi</taxon>
        <taxon>Mammalia</taxon>
        <taxon>Eutheria</taxon>
        <taxon>Afrotheria</taxon>
        <taxon>Tubulidentata</taxon>
        <taxon>Orycteropodidae</taxon>
        <taxon>Orycteropus</taxon>
    </lineage>
</organism>
<evidence type="ECO:0000259" key="21">
    <source>
        <dbReference type="PROSITE" id="PS50196"/>
    </source>
</evidence>